<keyword evidence="1" id="KW-0472">Membrane</keyword>
<keyword evidence="1" id="KW-0812">Transmembrane</keyword>
<feature type="transmembrane region" description="Helical" evidence="1">
    <location>
        <begin position="6"/>
        <end position="23"/>
    </location>
</feature>
<feature type="transmembrane region" description="Helical" evidence="1">
    <location>
        <begin position="61"/>
        <end position="84"/>
    </location>
</feature>
<dbReference type="PANTHER" id="PTHR37309:SF1">
    <property type="entry name" value="SLR0284 PROTEIN"/>
    <property type="match status" value="1"/>
</dbReference>
<dbReference type="PANTHER" id="PTHR37309">
    <property type="entry name" value="SLR0284 PROTEIN"/>
    <property type="match status" value="1"/>
</dbReference>
<accession>A0ABT6EWC8</accession>
<feature type="transmembrane region" description="Helical" evidence="1">
    <location>
        <begin position="35"/>
        <end position="55"/>
    </location>
</feature>
<dbReference type="Proteomes" id="UP001154265">
    <property type="component" value="Unassembled WGS sequence"/>
</dbReference>
<evidence type="ECO:0000313" key="3">
    <source>
        <dbReference type="Proteomes" id="UP001154265"/>
    </source>
</evidence>
<feature type="transmembrane region" description="Helical" evidence="1">
    <location>
        <begin position="91"/>
        <end position="113"/>
    </location>
</feature>
<comment type="caution">
    <text evidence="2">The sequence shown here is derived from an EMBL/GenBank/DDBJ whole genome shotgun (WGS) entry which is preliminary data.</text>
</comment>
<evidence type="ECO:0000256" key="1">
    <source>
        <dbReference type="SAM" id="Phobius"/>
    </source>
</evidence>
<dbReference type="Pfam" id="PF04020">
    <property type="entry name" value="Phage_holin_4_2"/>
    <property type="match status" value="1"/>
</dbReference>
<reference evidence="2" key="1">
    <citation type="journal article" date="2022" name="Genome Biol. Evol.">
        <title>A New Gene Family Diagnostic for Intracellular Biomineralization of Amorphous Ca Carbonates by Cyanobacteria.</title>
        <authorList>
            <person name="Benzerara K."/>
            <person name="Duprat E."/>
            <person name="Bitard-Feildel T."/>
            <person name="Caumes G."/>
            <person name="Cassier-Chauvat C."/>
            <person name="Chauvat F."/>
            <person name="Dezi M."/>
            <person name="Diop S.I."/>
            <person name="Gaschignard G."/>
            <person name="Gorgen S."/>
            <person name="Gugger M."/>
            <person name="Lopez-Garcia P."/>
            <person name="Millet M."/>
            <person name="Skouri-Panet F."/>
            <person name="Moreira D."/>
            <person name="Callebaut I."/>
        </authorList>
    </citation>
    <scope>NUCLEOTIDE SEQUENCE</scope>
    <source>
        <strain evidence="2">G9</strain>
    </source>
</reference>
<dbReference type="EMBL" id="JAKKUT010000002">
    <property type="protein sequence ID" value="MDG2990085.1"/>
    <property type="molecule type" value="Genomic_DNA"/>
</dbReference>
<protein>
    <submittedName>
        <fullName evidence="2">Phage holin family protein</fullName>
    </submittedName>
</protein>
<dbReference type="InterPro" id="IPR007165">
    <property type="entry name" value="Phage_holin_4_2"/>
</dbReference>
<name>A0ABT6EWC8_9SYNE</name>
<evidence type="ECO:0000313" key="2">
    <source>
        <dbReference type="EMBL" id="MDG2990085.1"/>
    </source>
</evidence>
<proteinExistence type="predicted"/>
<keyword evidence="1" id="KW-1133">Transmembrane helix</keyword>
<reference evidence="2" key="2">
    <citation type="submission" date="2022-01" db="EMBL/GenBank/DDBJ databases">
        <authorList>
            <person name="Zivanovic Y."/>
            <person name="Moreira D."/>
            <person name="Lopez-Garcia P."/>
        </authorList>
    </citation>
    <scope>NUCLEOTIDE SEQUENCE</scope>
    <source>
        <strain evidence="2">G9</strain>
    </source>
</reference>
<gene>
    <name evidence="2" type="ORF">L3556_03925</name>
</gene>
<dbReference type="RefSeq" id="WP_277866003.1">
    <property type="nucleotide sequence ID" value="NZ_JAKKUT010000002.1"/>
</dbReference>
<organism evidence="2 3">
    <name type="scientific">Candidatus Synechococcus calcipolaris G9</name>
    <dbReference type="NCBI Taxonomy" id="1497997"/>
    <lineage>
        <taxon>Bacteria</taxon>
        <taxon>Bacillati</taxon>
        <taxon>Cyanobacteriota</taxon>
        <taxon>Cyanophyceae</taxon>
        <taxon>Synechococcales</taxon>
        <taxon>Synechococcaceae</taxon>
        <taxon>Synechococcus</taxon>
    </lineage>
</organism>
<keyword evidence="3" id="KW-1185">Reference proteome</keyword>
<sequence>MINLIIAWIVTSVSLFIISKIPFLGVEIDKFSTSLWSAIIFGILNATLGAILQFLAFPITFLTLGLFALVVNAAIFALAAAFVTGFTLRNGFLSALFGSIALSIMNSLTYTLLNHLAIV</sequence>